<evidence type="ECO:0000256" key="4">
    <source>
        <dbReference type="ARBA" id="ARBA00038054"/>
    </source>
</evidence>
<keyword evidence="3" id="KW-0288">FMN</keyword>
<evidence type="ECO:0000256" key="2">
    <source>
        <dbReference type="ARBA" id="ARBA00022630"/>
    </source>
</evidence>
<evidence type="ECO:0000313" key="6">
    <source>
        <dbReference type="EMBL" id="GAE25155.1"/>
    </source>
</evidence>
<evidence type="ECO:0000259" key="5">
    <source>
        <dbReference type="Pfam" id="PF01613"/>
    </source>
</evidence>
<comment type="caution">
    <text evidence="6">The sequence shown here is derived from an EMBL/GenBank/DDBJ whole genome shotgun (WGS) entry which is preliminary data.</text>
</comment>
<dbReference type="SUPFAM" id="SSF50475">
    <property type="entry name" value="FMN-binding split barrel"/>
    <property type="match status" value="1"/>
</dbReference>
<dbReference type="AlphaFoldDB" id="W4PZN6"/>
<keyword evidence="2" id="KW-0285">Flavoprotein</keyword>
<keyword evidence="6" id="KW-0560">Oxidoreductase</keyword>
<keyword evidence="6" id="KW-0503">Monooxygenase</keyword>
<dbReference type="STRING" id="1236970.JCM9140_1132"/>
<proteinExistence type="inferred from homology"/>
<dbReference type="Pfam" id="PF01613">
    <property type="entry name" value="Flavin_Reduct"/>
    <property type="match status" value="1"/>
</dbReference>
<protein>
    <submittedName>
        <fullName evidence="6">Nitrilotriacetate monooxygenase component B</fullName>
    </submittedName>
</protein>
<evidence type="ECO:0000256" key="1">
    <source>
        <dbReference type="ARBA" id="ARBA00001917"/>
    </source>
</evidence>
<dbReference type="GO" id="GO:0016646">
    <property type="term" value="F:oxidoreductase activity, acting on the CH-NH group of donors, NAD or NADP as acceptor"/>
    <property type="evidence" value="ECO:0007669"/>
    <property type="project" value="UniProtKB-ARBA"/>
</dbReference>
<dbReference type="EMBL" id="BAUT01000007">
    <property type="protein sequence ID" value="GAE25155.1"/>
    <property type="molecule type" value="Genomic_DNA"/>
</dbReference>
<keyword evidence="7" id="KW-1185">Reference proteome</keyword>
<dbReference type="Proteomes" id="UP000018890">
    <property type="component" value="Unassembled WGS sequence"/>
</dbReference>
<reference evidence="6" key="1">
    <citation type="journal article" date="2014" name="Genome Announc.">
        <title>Draft Genome Sequences of Three Alkaliphilic Bacillus Strains, Bacillus wakoensis JCM 9140T, Bacillus akibai JCM 9157T, and Bacillus hemicellulosilyticus JCM 9152T.</title>
        <authorList>
            <person name="Yuki M."/>
            <person name="Oshima K."/>
            <person name="Suda W."/>
            <person name="Oshida Y."/>
            <person name="Kitamura K."/>
            <person name="Iida T."/>
            <person name="Hattori M."/>
            <person name="Ohkuma M."/>
        </authorList>
    </citation>
    <scope>NUCLEOTIDE SEQUENCE [LARGE SCALE GENOMIC DNA]</scope>
    <source>
        <strain evidence="6">JCM 9140</strain>
    </source>
</reference>
<gene>
    <name evidence="6" type="ORF">JCM9140_1132</name>
</gene>
<dbReference type="InterPro" id="IPR012349">
    <property type="entry name" value="Split_barrel_FMN-bd"/>
</dbReference>
<comment type="similarity">
    <text evidence="4">Belongs to the flavoredoxin family.</text>
</comment>
<dbReference type="GO" id="GO:0010181">
    <property type="term" value="F:FMN binding"/>
    <property type="evidence" value="ECO:0007669"/>
    <property type="project" value="InterPro"/>
</dbReference>
<feature type="domain" description="Flavin reductase like" evidence="5">
    <location>
        <begin position="2"/>
        <end position="104"/>
    </location>
</feature>
<sequence length="136" mass="15340">MKDTARNAIDIQEFVVHISDETYIEEINKTAKSLPPEESEVSITNLTPIDSLKINVPGIKEARVRLECRLERAIPLGGIDGEPTCDLLIGRIVQYHIQEDLYENGEINVNILKPVSRLAGNHYATLGKQFELKRPF</sequence>
<evidence type="ECO:0000313" key="7">
    <source>
        <dbReference type="Proteomes" id="UP000018890"/>
    </source>
</evidence>
<dbReference type="Gene3D" id="2.30.110.10">
    <property type="entry name" value="Electron Transport, Fmn-binding Protein, Chain A"/>
    <property type="match status" value="1"/>
</dbReference>
<dbReference type="PANTHER" id="PTHR33798:SF5">
    <property type="entry name" value="FLAVIN REDUCTASE LIKE DOMAIN-CONTAINING PROTEIN"/>
    <property type="match status" value="1"/>
</dbReference>
<dbReference type="InterPro" id="IPR002563">
    <property type="entry name" value="Flavin_Rdtase-like_dom"/>
</dbReference>
<dbReference type="PANTHER" id="PTHR33798">
    <property type="entry name" value="FLAVOPROTEIN OXYGENASE"/>
    <property type="match status" value="1"/>
</dbReference>
<organism evidence="6 7">
    <name type="scientific">Halalkalibacter wakoensis JCM 9140</name>
    <dbReference type="NCBI Taxonomy" id="1236970"/>
    <lineage>
        <taxon>Bacteria</taxon>
        <taxon>Bacillati</taxon>
        <taxon>Bacillota</taxon>
        <taxon>Bacilli</taxon>
        <taxon>Bacillales</taxon>
        <taxon>Bacillaceae</taxon>
        <taxon>Halalkalibacter</taxon>
    </lineage>
</organism>
<evidence type="ECO:0000256" key="3">
    <source>
        <dbReference type="ARBA" id="ARBA00022643"/>
    </source>
</evidence>
<dbReference type="GO" id="GO:0004497">
    <property type="term" value="F:monooxygenase activity"/>
    <property type="evidence" value="ECO:0007669"/>
    <property type="project" value="UniProtKB-KW"/>
</dbReference>
<comment type="cofactor">
    <cofactor evidence="1">
        <name>FMN</name>
        <dbReference type="ChEBI" id="CHEBI:58210"/>
    </cofactor>
</comment>
<accession>W4PZN6</accession>
<name>W4PZN6_9BACI</name>